<reference evidence="3" key="1">
    <citation type="submission" date="2017-02" db="EMBL/GenBank/DDBJ databases">
        <authorList>
            <person name="Varghese N."/>
            <person name="Submissions S."/>
        </authorList>
    </citation>
    <scope>NUCLEOTIDE SEQUENCE [LARGE SCALE GENOMIC DNA]</scope>
    <source>
        <strain evidence="3">DSM 22385</strain>
    </source>
</reference>
<dbReference type="SMART" id="SM00287">
    <property type="entry name" value="SH3b"/>
    <property type="match status" value="1"/>
</dbReference>
<dbReference type="AlphaFoldDB" id="A0A1T5EBG9"/>
<dbReference type="Pfam" id="PF08239">
    <property type="entry name" value="SH3_3"/>
    <property type="match status" value="1"/>
</dbReference>
<protein>
    <submittedName>
        <fullName evidence="2">BON domain-containing protein</fullName>
    </submittedName>
</protein>
<dbReference type="InterPro" id="IPR007055">
    <property type="entry name" value="BON_dom"/>
</dbReference>
<proteinExistence type="predicted"/>
<dbReference type="STRING" id="572036.SAMN05661099_2841"/>
<name>A0A1T5EBG9_9SPHI</name>
<sequence>MGLFDQVNKAVVNQQQQNNYGDVLKKAGINIPNLWVQDVDGTLTIAGTVPDMQTAEKAVAALKSQPGVVNVFNLLEMEDLTSKNIKMKVITQSSNLNIRKGPGTDYEIVGKAKHESQVQLIKKMYNDWYYVRTEDGVEGFSSANYLQGI</sequence>
<dbReference type="OrthoDB" id="370541at2"/>
<evidence type="ECO:0000313" key="3">
    <source>
        <dbReference type="Proteomes" id="UP000189981"/>
    </source>
</evidence>
<evidence type="ECO:0000313" key="2">
    <source>
        <dbReference type="EMBL" id="SKB81025.1"/>
    </source>
</evidence>
<dbReference type="PROSITE" id="PS51781">
    <property type="entry name" value="SH3B"/>
    <property type="match status" value="1"/>
</dbReference>
<keyword evidence="3" id="KW-1185">Reference proteome</keyword>
<dbReference type="RefSeq" id="WP_079703359.1">
    <property type="nucleotide sequence ID" value="NZ_FUYR01000003.1"/>
</dbReference>
<accession>A0A1T5EBG9</accession>
<dbReference type="Gene3D" id="2.30.30.40">
    <property type="entry name" value="SH3 Domains"/>
    <property type="match status" value="1"/>
</dbReference>
<dbReference type="Proteomes" id="UP000189981">
    <property type="component" value="Unassembled WGS sequence"/>
</dbReference>
<dbReference type="InterPro" id="IPR003646">
    <property type="entry name" value="SH3-like_bac-type"/>
</dbReference>
<feature type="domain" description="SH3b" evidence="1">
    <location>
        <begin position="85"/>
        <end position="149"/>
    </location>
</feature>
<dbReference type="Pfam" id="PF04972">
    <property type="entry name" value="BON"/>
    <property type="match status" value="1"/>
</dbReference>
<dbReference type="EMBL" id="FUYR01000003">
    <property type="protein sequence ID" value="SKB81025.1"/>
    <property type="molecule type" value="Genomic_DNA"/>
</dbReference>
<gene>
    <name evidence="2" type="ORF">SAMN05661099_2841</name>
</gene>
<organism evidence="2 3">
    <name type="scientific">Daejeonella lutea</name>
    <dbReference type="NCBI Taxonomy" id="572036"/>
    <lineage>
        <taxon>Bacteria</taxon>
        <taxon>Pseudomonadati</taxon>
        <taxon>Bacteroidota</taxon>
        <taxon>Sphingobacteriia</taxon>
        <taxon>Sphingobacteriales</taxon>
        <taxon>Sphingobacteriaceae</taxon>
        <taxon>Daejeonella</taxon>
    </lineage>
</organism>
<evidence type="ECO:0000259" key="1">
    <source>
        <dbReference type="PROSITE" id="PS51781"/>
    </source>
</evidence>